<name>A0A7S4FE26_9EUGL</name>
<proteinExistence type="predicted"/>
<sequence>MDVDVLRNLELCVLGEDESVDATTQQLAATLYERLHAEHGYTKFVAFLQSLSVEPPMVYEHQFVEVFSKCCNWPDFKLLDLFDCLDINEAGEVTDRLCHMIVCLWLAKECGRCVHFWGAFKEPLMRVLMRYLGPGPDESEPTVPTVDLKAPSITGKAHKAIELLSITGGWSSTDFPSDCIDKWDGNQVPVLYLNLFEAWDLDLQRGHLRFPHLQSSAMSLTPDSPVSAHGTAAVVDPRQLPDASGLVNTASKSKCCVIL</sequence>
<protein>
    <submittedName>
        <fullName evidence="1">Uncharacterized protein</fullName>
    </submittedName>
</protein>
<dbReference type="EMBL" id="HBJA01003162">
    <property type="protein sequence ID" value="CAE0789893.1"/>
    <property type="molecule type" value="Transcribed_RNA"/>
</dbReference>
<accession>A0A7S4FE26</accession>
<organism evidence="1">
    <name type="scientific">Eutreptiella gymnastica</name>
    <dbReference type="NCBI Taxonomy" id="73025"/>
    <lineage>
        <taxon>Eukaryota</taxon>
        <taxon>Discoba</taxon>
        <taxon>Euglenozoa</taxon>
        <taxon>Euglenida</taxon>
        <taxon>Spirocuta</taxon>
        <taxon>Euglenophyceae</taxon>
        <taxon>Eutreptiales</taxon>
        <taxon>Eutreptiaceae</taxon>
        <taxon>Eutreptiella</taxon>
    </lineage>
</organism>
<reference evidence="1" key="1">
    <citation type="submission" date="2021-01" db="EMBL/GenBank/DDBJ databases">
        <authorList>
            <person name="Corre E."/>
            <person name="Pelletier E."/>
            <person name="Niang G."/>
            <person name="Scheremetjew M."/>
            <person name="Finn R."/>
            <person name="Kale V."/>
            <person name="Holt S."/>
            <person name="Cochrane G."/>
            <person name="Meng A."/>
            <person name="Brown T."/>
            <person name="Cohen L."/>
        </authorList>
    </citation>
    <scope>NUCLEOTIDE SEQUENCE</scope>
    <source>
        <strain evidence="1">CCMP1594</strain>
    </source>
</reference>
<evidence type="ECO:0000313" key="1">
    <source>
        <dbReference type="EMBL" id="CAE0789893.1"/>
    </source>
</evidence>
<dbReference type="AlphaFoldDB" id="A0A7S4FE26"/>
<gene>
    <name evidence="1" type="ORF">EGYM00163_LOCUS1007</name>
</gene>